<reference evidence="2 3" key="1">
    <citation type="submission" date="2024-03" db="EMBL/GenBank/DDBJ databases">
        <title>The Acrasis kona genome and developmental transcriptomes reveal deep origins of eukaryotic multicellular pathways.</title>
        <authorList>
            <person name="Sheikh S."/>
            <person name="Fu C.-J."/>
            <person name="Brown M.W."/>
            <person name="Baldauf S.L."/>
        </authorList>
    </citation>
    <scope>NUCLEOTIDE SEQUENCE [LARGE SCALE GENOMIC DNA]</scope>
    <source>
        <strain evidence="2 3">ATCC MYA-3509</strain>
    </source>
</reference>
<feature type="compositionally biased region" description="Polar residues" evidence="1">
    <location>
        <begin position="1"/>
        <end position="11"/>
    </location>
</feature>
<name>A0AAW2YX35_9EUKA</name>
<evidence type="ECO:0000313" key="3">
    <source>
        <dbReference type="Proteomes" id="UP001431209"/>
    </source>
</evidence>
<feature type="compositionally biased region" description="Polar residues" evidence="1">
    <location>
        <begin position="23"/>
        <end position="48"/>
    </location>
</feature>
<dbReference type="AlphaFoldDB" id="A0AAW2YX35"/>
<dbReference type="EMBL" id="JAOPGA020000786">
    <property type="protein sequence ID" value="KAL0481715.1"/>
    <property type="molecule type" value="Genomic_DNA"/>
</dbReference>
<protein>
    <submittedName>
        <fullName evidence="2">Coiled-coil domain-containing protein</fullName>
    </submittedName>
</protein>
<keyword evidence="3" id="KW-1185">Reference proteome</keyword>
<feature type="region of interest" description="Disordered" evidence="1">
    <location>
        <begin position="1"/>
        <end position="134"/>
    </location>
</feature>
<evidence type="ECO:0000256" key="1">
    <source>
        <dbReference type="SAM" id="MobiDB-lite"/>
    </source>
</evidence>
<sequence length="360" mass="41255">MAGRTKQATPKKTTDISFHGNKKGSSSGNYIPSGQKTPPTQQTASEMTPENYKEFLEFMSKKKTAVDVGQPQVPEEGHCKDKKRKSRSEEDVEEEEEEEEEEEDKKFEQPPKRKKCYRKANNKHIMSATQEESDEIDRLLENNNKKLPKVPKQPEVTLKDFGDNLRLDIKSLIEQEFVKLRTELQTPQASKKLKTEKSEQEEKPILLTAGERKVVHQAVSIAYPTDERLAVPVPEDVLNDKKFDVAMRASITYCIAHTNAFGKLPELSNLTEHWAELKRHMRKGYLDINKESAIAKRLTAEKGQFLQEVVDGIISEKPYNSEEEKKIAKQNLIKRGMEVFKKKTAEKTKINEDNVVNVNE</sequence>
<feature type="compositionally biased region" description="Basic residues" evidence="1">
    <location>
        <begin position="112"/>
        <end position="122"/>
    </location>
</feature>
<dbReference type="Proteomes" id="UP001431209">
    <property type="component" value="Unassembled WGS sequence"/>
</dbReference>
<feature type="compositionally biased region" description="Basic and acidic residues" evidence="1">
    <location>
        <begin position="51"/>
        <end position="60"/>
    </location>
</feature>
<comment type="caution">
    <text evidence="2">The sequence shown here is derived from an EMBL/GenBank/DDBJ whole genome shotgun (WGS) entry which is preliminary data.</text>
</comment>
<gene>
    <name evidence="2" type="ORF">AKO1_012387</name>
</gene>
<accession>A0AAW2YX35</accession>
<evidence type="ECO:0000313" key="2">
    <source>
        <dbReference type="EMBL" id="KAL0481715.1"/>
    </source>
</evidence>
<organism evidence="2 3">
    <name type="scientific">Acrasis kona</name>
    <dbReference type="NCBI Taxonomy" id="1008807"/>
    <lineage>
        <taxon>Eukaryota</taxon>
        <taxon>Discoba</taxon>
        <taxon>Heterolobosea</taxon>
        <taxon>Tetramitia</taxon>
        <taxon>Eutetramitia</taxon>
        <taxon>Acrasidae</taxon>
        <taxon>Acrasis</taxon>
    </lineage>
</organism>
<proteinExistence type="predicted"/>
<feature type="compositionally biased region" description="Acidic residues" evidence="1">
    <location>
        <begin position="90"/>
        <end position="103"/>
    </location>
</feature>